<keyword evidence="3" id="KW-0539">Nucleus</keyword>
<dbReference type="Pfam" id="PF05843">
    <property type="entry name" value="Suf"/>
    <property type="match status" value="1"/>
</dbReference>
<dbReference type="GO" id="GO:0003729">
    <property type="term" value="F:mRNA binding"/>
    <property type="evidence" value="ECO:0007669"/>
    <property type="project" value="TreeGrafter"/>
</dbReference>
<evidence type="ECO:0000259" key="5">
    <source>
        <dbReference type="Pfam" id="PF05843"/>
    </source>
</evidence>
<evidence type="ECO:0000313" key="6">
    <source>
        <dbReference type="EMBL" id="EPZ32164.1"/>
    </source>
</evidence>
<reference evidence="6 8" key="1">
    <citation type="journal article" date="2013" name="Curr. Biol.">
        <title>Shared signatures of parasitism and phylogenomics unite Cryptomycota and microsporidia.</title>
        <authorList>
            <person name="James T.Y."/>
            <person name="Pelin A."/>
            <person name="Bonen L."/>
            <person name="Ahrendt S."/>
            <person name="Sain D."/>
            <person name="Corradi N."/>
            <person name="Stajich J.E."/>
        </authorList>
    </citation>
    <scope>NUCLEOTIDE SEQUENCE [LARGE SCALE GENOMIC DNA]</scope>
    <source>
        <strain evidence="6">CSF55</strain>
        <strain evidence="6">CSF55</strain>
    </source>
</reference>
<dbReference type="PANTHER" id="PTHR19980">
    <property type="entry name" value="RNA CLEAVAGE STIMULATION FACTOR"/>
    <property type="match status" value="1"/>
</dbReference>
<evidence type="ECO:0000256" key="1">
    <source>
        <dbReference type="ARBA" id="ARBA00004123"/>
    </source>
</evidence>
<evidence type="ECO:0000313" key="7">
    <source>
        <dbReference type="EMBL" id="RKP21687.1"/>
    </source>
</evidence>
<dbReference type="InterPro" id="IPR003107">
    <property type="entry name" value="HAT"/>
</dbReference>
<organism evidence="6 8">
    <name type="scientific">Rozella allomycis (strain CSF55)</name>
    <dbReference type="NCBI Taxonomy" id="988480"/>
    <lineage>
        <taxon>Eukaryota</taxon>
        <taxon>Fungi</taxon>
        <taxon>Fungi incertae sedis</taxon>
        <taxon>Cryptomycota</taxon>
        <taxon>Cryptomycota incertae sedis</taxon>
        <taxon>Rozella</taxon>
    </lineage>
</organism>
<protein>
    <submittedName>
        <fullName evidence="7">Suf-domain-containing protein</fullName>
    </submittedName>
    <submittedName>
        <fullName evidence="6">Suppressor of forked domain-containing protein</fullName>
    </submittedName>
</protein>
<dbReference type="InterPro" id="IPR008847">
    <property type="entry name" value="Suf"/>
</dbReference>
<reference evidence="9" key="2">
    <citation type="journal article" date="2018" name="Nat. Microbiol.">
        <title>Leveraging single-cell genomics to expand the fungal tree of life.</title>
        <authorList>
            <person name="Ahrendt S.R."/>
            <person name="Quandt C.A."/>
            <person name="Ciobanu D."/>
            <person name="Clum A."/>
            <person name="Salamov A."/>
            <person name="Andreopoulos B."/>
            <person name="Cheng J.F."/>
            <person name="Woyke T."/>
            <person name="Pelin A."/>
            <person name="Henrissat B."/>
            <person name="Reynolds N.K."/>
            <person name="Benny G.L."/>
            <person name="Smith M.E."/>
            <person name="James T.Y."/>
            <person name="Grigoriev I.V."/>
        </authorList>
    </citation>
    <scope>NUCLEOTIDE SEQUENCE [LARGE SCALE GENOMIC DNA]</scope>
    <source>
        <strain evidence="9">CSF55</strain>
    </source>
</reference>
<reference evidence="7" key="3">
    <citation type="submission" date="2018-08" db="EMBL/GenBank/DDBJ databases">
        <title>Leveraging single-cell genomics to expand the Fungal Tree of Life.</title>
        <authorList>
            <consortium name="DOE Joint Genome Institute"/>
            <person name="Ahrendt S.R."/>
            <person name="Quandt C.A."/>
            <person name="Ciobanu D."/>
            <person name="Clum A."/>
            <person name="Salamov A."/>
            <person name="Andreopoulos B."/>
            <person name="Cheng J.-F."/>
            <person name="Woyke T."/>
            <person name="Pelin A."/>
            <person name="Henrissat B."/>
            <person name="Reynolds N."/>
            <person name="Benny G.L."/>
            <person name="Smith M.E."/>
            <person name="James T.Y."/>
            <person name="Grigoriev I.V."/>
        </authorList>
    </citation>
    <scope>NUCLEOTIDE SEQUENCE</scope>
    <source>
        <strain evidence="7">CSF55</strain>
    </source>
</reference>
<dbReference type="PANTHER" id="PTHR19980:SF0">
    <property type="entry name" value="CLEAVAGE STIMULATION FACTOR SUBUNIT 3"/>
    <property type="match status" value="1"/>
</dbReference>
<dbReference type="SMART" id="SM00386">
    <property type="entry name" value="HAT"/>
    <property type="match status" value="6"/>
</dbReference>
<dbReference type="EMBL" id="KE561174">
    <property type="protein sequence ID" value="EPZ32164.1"/>
    <property type="molecule type" value="Genomic_DNA"/>
</dbReference>
<evidence type="ECO:0000313" key="9">
    <source>
        <dbReference type="Proteomes" id="UP000281549"/>
    </source>
</evidence>
<dbReference type="InterPro" id="IPR045243">
    <property type="entry name" value="Rna14-like"/>
</dbReference>
<feature type="region of interest" description="Disordered" evidence="4">
    <location>
        <begin position="741"/>
        <end position="786"/>
    </location>
</feature>
<evidence type="ECO:0000256" key="2">
    <source>
        <dbReference type="ARBA" id="ARBA00022737"/>
    </source>
</evidence>
<dbReference type="EMBL" id="ML004936">
    <property type="protein sequence ID" value="RKP21687.1"/>
    <property type="molecule type" value="Genomic_DNA"/>
</dbReference>
<comment type="subcellular location">
    <subcellularLocation>
        <location evidence="1">Nucleus</location>
    </subcellularLocation>
</comment>
<dbReference type="GO" id="GO:0031124">
    <property type="term" value="P:mRNA 3'-end processing"/>
    <property type="evidence" value="ECO:0007669"/>
    <property type="project" value="InterPro"/>
</dbReference>
<evidence type="ECO:0000256" key="4">
    <source>
        <dbReference type="SAM" id="MobiDB-lite"/>
    </source>
</evidence>
<dbReference type="AlphaFoldDB" id="A0A075APQ2"/>
<accession>A0A075APQ2</accession>
<dbReference type="Proteomes" id="UP000030755">
    <property type="component" value="Unassembled WGS sequence"/>
</dbReference>
<keyword evidence="2" id="KW-0677">Repeat</keyword>
<dbReference type="Gene3D" id="1.25.40.1040">
    <property type="match status" value="1"/>
</dbReference>
<dbReference type="STRING" id="988480.A0A075APQ2"/>
<proteinExistence type="predicted"/>
<dbReference type="InterPro" id="IPR011990">
    <property type="entry name" value="TPR-like_helical_dom_sf"/>
</dbReference>
<sequence>MEEVTEENGQVEFNNANPYLSHLNGQFYSFNLWEQLLDNPPNDSELTRDIYERCVKQFPTMSKSWMAYLRYEIEQKEYKKVEAIFARCLKSVLDIDLWKFYLEYVRSVNKQSLEEASLDARATMIKAYEFALSHVGVDIRASELWLDYINFLKSGQSSTMFDQQQQMESIRRVFQNAVCICMDGLENVWKEFDAYENTLNKLTAKKFLADSSGPYMTARSALKEFRGIIDSINYDVVVKPPAGTMDESQLLEAFKKWIAWEQGNPLNADETVVFNRTVYAFKQACMYLRFFPEIWFDFSYFLCKQKKEDESITYLEKACEILPQNLLIHIALVERLQSRKKINEAKAIFERFISSLQTLITNLKEEKDNESHYTSRQIKHKIWVVKDIPSLINILNLAYIEFMKFSRRSEGFKAARIIFSKARKWADCSFQVYVFSALMEYYCGKEKDIAFKIFDIGLKTFPDEPLFIQEYLKFLVQINDDNNLKVVFERALSSLPSQKSKGVWKVLMDFECHYGDLDSSEKLMQRYNETYPTGSKLFSMIKDQSMFSMFVDKHSMLDLFPLDDNEKKILDASKPVIVKSKSTTHFIHPMAANISVTPGTYNIFASVGKTKFARPMISSIAQYRVDPNAVNRNITMKYPTPIISNTRQESPQLKKSSVSVPEKFPMLPSSTADSRFPGEPLNSFLQRLPSKAYFDGPVINVDQFSRVLLSTTMAVPLQHSSQVPMGMPQFYGAPGFPQIPPGYPPYYQDPNTLGYRQPQALNRGGTKRKMEEPERRKGDSYRPNRR</sequence>
<dbReference type="SUPFAM" id="SSF48452">
    <property type="entry name" value="TPR-like"/>
    <property type="match status" value="1"/>
</dbReference>
<evidence type="ECO:0000313" key="8">
    <source>
        <dbReference type="Proteomes" id="UP000030755"/>
    </source>
</evidence>
<dbReference type="GO" id="GO:0005634">
    <property type="term" value="C:nucleus"/>
    <property type="evidence" value="ECO:0007669"/>
    <property type="project" value="UniProtKB-SubCell"/>
</dbReference>
<feature type="compositionally biased region" description="Basic and acidic residues" evidence="4">
    <location>
        <begin position="768"/>
        <end position="786"/>
    </location>
</feature>
<gene>
    <name evidence="6" type="ORF">O9G_003303</name>
    <name evidence="7" type="ORF">ROZALSC1DRAFT_26917</name>
</gene>
<name>A0A075APQ2_ROZAC</name>
<dbReference type="OrthoDB" id="26282at2759"/>
<dbReference type="HOGENOM" id="CLU_007630_0_0_1"/>
<keyword evidence="8" id="KW-1185">Reference proteome</keyword>
<dbReference type="Proteomes" id="UP000281549">
    <property type="component" value="Unassembled WGS sequence"/>
</dbReference>
<evidence type="ECO:0000256" key="3">
    <source>
        <dbReference type="ARBA" id="ARBA00023242"/>
    </source>
</evidence>
<feature type="domain" description="Suppressor of forked" evidence="5">
    <location>
        <begin position="24"/>
        <end position="566"/>
    </location>
</feature>